<dbReference type="RefSeq" id="WP_331251212.1">
    <property type="nucleotide sequence ID" value="NZ_FLUX01000015.1"/>
</dbReference>
<gene>
    <name evidence="1" type="ORF">BN4901_1658</name>
</gene>
<dbReference type="EMBL" id="FLUX01000015">
    <property type="protein sequence ID" value="SBW24319.1"/>
    <property type="molecule type" value="Genomic_DNA"/>
</dbReference>
<evidence type="ECO:0000313" key="2">
    <source>
        <dbReference type="Proteomes" id="UP000195338"/>
    </source>
</evidence>
<protein>
    <recommendedName>
        <fullName evidence="3">DUF4222 domain-containing protein</fullName>
    </recommendedName>
</protein>
<dbReference type="InterPro" id="IPR025317">
    <property type="entry name" value="DUF4222"/>
</dbReference>
<name>A0ABY0JMQ5_9ENTR</name>
<organism evidence="1 2">
    <name type="scientific">Citrobacter europaeus</name>
    <dbReference type="NCBI Taxonomy" id="1914243"/>
    <lineage>
        <taxon>Bacteria</taxon>
        <taxon>Pseudomonadati</taxon>
        <taxon>Pseudomonadota</taxon>
        <taxon>Gammaproteobacteria</taxon>
        <taxon>Enterobacterales</taxon>
        <taxon>Enterobacteriaceae</taxon>
        <taxon>Citrobacter</taxon>
    </lineage>
</organism>
<dbReference type="Pfam" id="PF13973">
    <property type="entry name" value="DUF4222"/>
    <property type="match status" value="1"/>
</dbReference>
<evidence type="ECO:0000313" key="1">
    <source>
        <dbReference type="EMBL" id="SBW24319.1"/>
    </source>
</evidence>
<sequence>MVTVMRVSHLRVMYRYEGYQDICETSRREFDLKFKKVQE</sequence>
<reference evidence="1 2" key="1">
    <citation type="submission" date="2016-04" db="EMBL/GenBank/DDBJ databases">
        <authorList>
            <person name="Mornico D."/>
        </authorList>
    </citation>
    <scope>NUCLEOTIDE SEQUENCE [LARGE SCALE GENOMIC DNA]</scope>
    <source>
        <strain evidence="1 2">A121</strain>
    </source>
</reference>
<accession>A0ABY0JMQ5</accession>
<dbReference type="Proteomes" id="UP000195338">
    <property type="component" value="Unassembled WGS sequence"/>
</dbReference>
<comment type="caution">
    <text evidence="1">The sequence shown here is derived from an EMBL/GenBank/DDBJ whole genome shotgun (WGS) entry which is preliminary data.</text>
</comment>
<evidence type="ECO:0008006" key="3">
    <source>
        <dbReference type="Google" id="ProtNLM"/>
    </source>
</evidence>
<keyword evidence="2" id="KW-1185">Reference proteome</keyword>
<proteinExistence type="predicted"/>